<name>A0A7X0EEP9_9PROT</name>
<feature type="compositionally biased region" description="Low complexity" evidence="1">
    <location>
        <begin position="234"/>
        <end position="249"/>
    </location>
</feature>
<feature type="domain" description="DUF4145" evidence="2">
    <location>
        <begin position="103"/>
        <end position="200"/>
    </location>
</feature>
<keyword evidence="4" id="KW-1185">Reference proteome</keyword>
<evidence type="ECO:0000256" key="1">
    <source>
        <dbReference type="SAM" id="MobiDB-lite"/>
    </source>
</evidence>
<evidence type="ECO:0000313" key="3">
    <source>
        <dbReference type="EMBL" id="MBB6254098.1"/>
    </source>
</evidence>
<proteinExistence type="predicted"/>
<evidence type="ECO:0000313" key="4">
    <source>
        <dbReference type="Proteomes" id="UP000539175"/>
    </source>
</evidence>
<organism evidence="3 4">
    <name type="scientific">Nitrospirillum iridis</name>
    <dbReference type="NCBI Taxonomy" id="765888"/>
    <lineage>
        <taxon>Bacteria</taxon>
        <taxon>Pseudomonadati</taxon>
        <taxon>Pseudomonadota</taxon>
        <taxon>Alphaproteobacteria</taxon>
        <taxon>Rhodospirillales</taxon>
        <taxon>Azospirillaceae</taxon>
        <taxon>Nitrospirillum</taxon>
    </lineage>
</organism>
<protein>
    <recommendedName>
        <fullName evidence="2">DUF4145 domain-containing protein</fullName>
    </recommendedName>
</protein>
<feature type="compositionally biased region" description="Basic and acidic residues" evidence="1">
    <location>
        <begin position="224"/>
        <end position="233"/>
    </location>
</feature>
<comment type="caution">
    <text evidence="3">The sequence shown here is derived from an EMBL/GenBank/DDBJ whole genome shotgun (WGS) entry which is preliminary data.</text>
</comment>
<accession>A0A7X0EEP9</accession>
<dbReference type="InterPro" id="IPR025285">
    <property type="entry name" value="DUF4145"/>
</dbReference>
<dbReference type="Pfam" id="PF13643">
    <property type="entry name" value="DUF4145"/>
    <property type="match status" value="1"/>
</dbReference>
<feature type="region of interest" description="Disordered" evidence="1">
    <location>
        <begin position="224"/>
        <end position="249"/>
    </location>
</feature>
<dbReference type="EMBL" id="JACIIZ010000015">
    <property type="protein sequence ID" value="MBB6254098.1"/>
    <property type="molecule type" value="Genomic_DNA"/>
</dbReference>
<sequence>MAIQNWKCPYCGHAQTVTNDRYDDRYSIVDAGSVSDEFFAIGRLAIICSNENCRKLYLFVTLNRRNYGGDITPKPLFVWQLLPNGVAKPQPSYIPSALTSDYNEACLIVGNSPKASATLARRCIQGIIRDFFGISKSRLIDEIEELRCRVRDNKITGITEETVDAIDHVRKIGNIGAHMEKDVNLIIDVDEGEATLLIELIETLFEDLYVARYQRQERLRKLKAAADSKDAAKKAATPGGTTGGSTPSP</sequence>
<reference evidence="3 4" key="1">
    <citation type="submission" date="2020-08" db="EMBL/GenBank/DDBJ databases">
        <title>Genomic Encyclopedia of Type Strains, Phase IV (KMG-IV): sequencing the most valuable type-strain genomes for metagenomic binning, comparative biology and taxonomic classification.</title>
        <authorList>
            <person name="Goeker M."/>
        </authorList>
    </citation>
    <scope>NUCLEOTIDE SEQUENCE [LARGE SCALE GENOMIC DNA]</scope>
    <source>
        <strain evidence="3 4">DSM 22198</strain>
    </source>
</reference>
<evidence type="ECO:0000259" key="2">
    <source>
        <dbReference type="Pfam" id="PF13643"/>
    </source>
</evidence>
<dbReference type="AlphaFoldDB" id="A0A7X0EEP9"/>
<gene>
    <name evidence="3" type="ORF">FHS74_004681</name>
</gene>
<dbReference type="Proteomes" id="UP000539175">
    <property type="component" value="Unassembled WGS sequence"/>
</dbReference>
<dbReference type="RefSeq" id="WP_184805983.1">
    <property type="nucleotide sequence ID" value="NZ_JACIIZ010000015.1"/>
</dbReference>